<dbReference type="Proteomes" id="UP000235965">
    <property type="component" value="Unassembled WGS sequence"/>
</dbReference>
<accession>A0A2J7Q7Y9</accession>
<evidence type="ECO:0000313" key="2">
    <source>
        <dbReference type="Proteomes" id="UP000235965"/>
    </source>
</evidence>
<name>A0A2J7Q7Y9_9NEOP</name>
<dbReference type="EMBL" id="NEVH01016993">
    <property type="protein sequence ID" value="PNF24701.1"/>
    <property type="molecule type" value="Genomic_DNA"/>
</dbReference>
<proteinExistence type="predicted"/>
<dbReference type="PANTHER" id="PTHR16212">
    <property type="entry name" value="FOCADHESIN FAMILY MEMBER"/>
    <property type="match status" value="1"/>
</dbReference>
<reference evidence="1 2" key="1">
    <citation type="submission" date="2017-12" db="EMBL/GenBank/DDBJ databases">
        <title>Hemimetabolous genomes reveal molecular basis of termite eusociality.</title>
        <authorList>
            <person name="Harrison M.C."/>
            <person name="Jongepier E."/>
            <person name="Robertson H.M."/>
            <person name="Arning N."/>
            <person name="Bitard-Feildel T."/>
            <person name="Chao H."/>
            <person name="Childers C.P."/>
            <person name="Dinh H."/>
            <person name="Doddapaneni H."/>
            <person name="Dugan S."/>
            <person name="Gowin J."/>
            <person name="Greiner C."/>
            <person name="Han Y."/>
            <person name="Hu H."/>
            <person name="Hughes D.S.T."/>
            <person name="Huylmans A.-K."/>
            <person name="Kemena C."/>
            <person name="Kremer L.P.M."/>
            <person name="Lee S.L."/>
            <person name="Lopez-Ezquerra A."/>
            <person name="Mallet L."/>
            <person name="Monroy-Kuhn J.M."/>
            <person name="Moser A."/>
            <person name="Murali S.C."/>
            <person name="Muzny D.M."/>
            <person name="Otani S."/>
            <person name="Piulachs M.-D."/>
            <person name="Poelchau M."/>
            <person name="Qu J."/>
            <person name="Schaub F."/>
            <person name="Wada-Katsumata A."/>
            <person name="Worley K.C."/>
            <person name="Xie Q."/>
            <person name="Ylla G."/>
            <person name="Poulsen M."/>
            <person name="Gibbs R.A."/>
            <person name="Schal C."/>
            <person name="Richards S."/>
            <person name="Belles X."/>
            <person name="Korb J."/>
            <person name="Bornberg-Bauer E."/>
        </authorList>
    </citation>
    <scope>NUCLEOTIDE SEQUENCE [LARGE SCALE GENOMIC DNA]</scope>
    <source>
        <tissue evidence="1">Whole body</tissue>
    </source>
</reference>
<dbReference type="OrthoDB" id="6354723at2759"/>
<dbReference type="AlphaFoldDB" id="A0A2J7Q7Y9"/>
<keyword evidence="2" id="KW-1185">Reference proteome</keyword>
<dbReference type="PANTHER" id="PTHR16212:SF4">
    <property type="entry name" value="FOCADHESIN"/>
    <property type="match status" value="1"/>
</dbReference>
<organism evidence="1 2">
    <name type="scientific">Cryptotermes secundus</name>
    <dbReference type="NCBI Taxonomy" id="105785"/>
    <lineage>
        <taxon>Eukaryota</taxon>
        <taxon>Metazoa</taxon>
        <taxon>Ecdysozoa</taxon>
        <taxon>Arthropoda</taxon>
        <taxon>Hexapoda</taxon>
        <taxon>Insecta</taxon>
        <taxon>Pterygota</taxon>
        <taxon>Neoptera</taxon>
        <taxon>Polyneoptera</taxon>
        <taxon>Dictyoptera</taxon>
        <taxon>Blattodea</taxon>
        <taxon>Blattoidea</taxon>
        <taxon>Termitoidae</taxon>
        <taxon>Kalotermitidae</taxon>
        <taxon>Cryptotermitinae</taxon>
        <taxon>Cryptotermes</taxon>
    </lineage>
</organism>
<dbReference type="GO" id="GO:0060147">
    <property type="term" value="P:regulation of post-transcriptional gene silencing"/>
    <property type="evidence" value="ECO:0007669"/>
    <property type="project" value="InterPro"/>
</dbReference>
<dbReference type="InterPro" id="IPR045163">
    <property type="entry name" value="Focadhesin/RST1"/>
</dbReference>
<evidence type="ECO:0000313" key="1">
    <source>
        <dbReference type="EMBL" id="PNF24701.1"/>
    </source>
</evidence>
<protein>
    <submittedName>
        <fullName evidence="1">Uncharacterized protein</fullName>
    </submittedName>
</protein>
<gene>
    <name evidence="1" type="ORF">B7P43_G17355</name>
</gene>
<comment type="caution">
    <text evidence="1">The sequence shown here is derived from an EMBL/GenBank/DDBJ whole genome shotgun (WGS) entry which is preliminary data.</text>
</comment>
<sequence length="160" mass="17564">MDEIEYKLKKSNAILVVNAISKLVKAIKSKGAPHSGKIEELPELIFLKERCEDADPVINITACQGVITLVETGVLAVIPTLSGFIAALPTVRNYTGVISSIGALLIIDLKARLSENGSFQCPFNLRSPQHPLISVLKQNKDTWCDVFNIMQFICGHNEEM</sequence>